<dbReference type="GO" id="GO:0032259">
    <property type="term" value="P:methylation"/>
    <property type="evidence" value="ECO:0007669"/>
    <property type="project" value="UniProtKB-KW"/>
</dbReference>
<keyword evidence="3" id="KW-0808">Transferase</keyword>
<name>A0ABZ2RE95_ECTME</name>
<dbReference type="Pfam" id="PF10119">
    <property type="entry name" value="MethyTransf_Reg"/>
    <property type="match status" value="1"/>
</dbReference>
<dbReference type="SUPFAM" id="SSF53335">
    <property type="entry name" value="S-adenosyl-L-methionine-dependent methyltransferases"/>
    <property type="match status" value="1"/>
</dbReference>
<dbReference type="InterPro" id="IPR018773">
    <property type="entry name" value="MeTrfase_reg_dom_prd"/>
</dbReference>
<dbReference type="CDD" id="cd02440">
    <property type="entry name" value="AdoMet_MTases"/>
    <property type="match status" value="1"/>
</dbReference>
<evidence type="ECO:0000313" key="4">
    <source>
        <dbReference type="Proteomes" id="UP001476583"/>
    </source>
</evidence>
<protein>
    <submittedName>
        <fullName evidence="3">Class I SAM-dependent methyltransferase</fullName>
        <ecNumber evidence="3">2.1.1.-</ecNumber>
    </submittedName>
</protein>
<proteinExistence type="predicted"/>
<reference evidence="3 4" key="1">
    <citation type="submission" date="2024-03" db="EMBL/GenBank/DDBJ databases">
        <title>Complete genome of BD2.</title>
        <authorList>
            <person name="Cao G."/>
        </authorList>
    </citation>
    <scope>NUCLEOTIDE SEQUENCE [LARGE SCALE GENOMIC DNA]</scope>
    <source>
        <strain evidence="3 4">BD2</strain>
    </source>
</reference>
<keyword evidence="3" id="KW-0489">Methyltransferase</keyword>
<dbReference type="GO" id="GO:0008168">
    <property type="term" value="F:methyltransferase activity"/>
    <property type="evidence" value="ECO:0007669"/>
    <property type="project" value="UniProtKB-KW"/>
</dbReference>
<dbReference type="EMBL" id="CP148074">
    <property type="protein sequence ID" value="WXL24348.1"/>
    <property type="molecule type" value="Genomic_DNA"/>
</dbReference>
<dbReference type="InterPro" id="IPR025714">
    <property type="entry name" value="Methyltranfer_dom"/>
</dbReference>
<organism evidence="3 4">
    <name type="scientific">Ectopseudomonas mendocina</name>
    <name type="common">Pseudomonas mendocina</name>
    <dbReference type="NCBI Taxonomy" id="300"/>
    <lineage>
        <taxon>Bacteria</taxon>
        <taxon>Pseudomonadati</taxon>
        <taxon>Pseudomonadota</taxon>
        <taxon>Gammaproteobacteria</taxon>
        <taxon>Pseudomonadales</taxon>
        <taxon>Pseudomonadaceae</taxon>
        <taxon>Ectopseudomonas</taxon>
    </lineage>
</organism>
<evidence type="ECO:0000313" key="3">
    <source>
        <dbReference type="EMBL" id="WXL24348.1"/>
    </source>
</evidence>
<feature type="domain" description="Methyltransferase regulatory" evidence="1">
    <location>
        <begin position="216"/>
        <end position="296"/>
    </location>
</feature>
<evidence type="ECO:0000259" key="1">
    <source>
        <dbReference type="Pfam" id="PF10119"/>
    </source>
</evidence>
<sequence length="434" mass="47782">MSTKQSGYVTDVSYPAHFHKEIQPVWLVTLATLKGLQVPDITQGYSYCEIGCGLGVNLLLAAACNPQGDFVGVDFNPQHIAFARQSAELLGLKNLRFIEADFAEFAQSNALFFDFMVCHGVWSWIPQVTQQQLLKVVKRSLKPRGLFYLHYMCHPGATQMMPVQKLLNELAHTLSGTSEQNMGAGLDLLNRLDQASVFHDQPSLSANLGRLGQMNKAYLAHDLLSDHWSPQHSVDVHRIAAQVGLTYLDSANAFEMIEVLSIPQSAQALIANVSSPAVRESLKDLARNQRQRQDLFQKQPQALAADVCVQRIGQLMFELMPTAPRSGGQVFRTPIGEIDGPAELLSPVLERLAQGPAQVVELCRLPAYAGNLTQLMQSLLLLMWRGHVHPQRPDASANPVQAALLRSWIQQHDLKIEAVPSCGTAVVDESALSV</sequence>
<accession>A0ABZ2RE95</accession>
<dbReference type="EC" id="2.1.1.-" evidence="3"/>
<dbReference type="Proteomes" id="UP001476583">
    <property type="component" value="Chromosome"/>
</dbReference>
<dbReference type="PANTHER" id="PTHR43861">
    <property type="entry name" value="TRANS-ACONITATE 2-METHYLTRANSFERASE-RELATED"/>
    <property type="match status" value="1"/>
</dbReference>
<evidence type="ECO:0000259" key="2">
    <source>
        <dbReference type="Pfam" id="PF13847"/>
    </source>
</evidence>
<dbReference type="Gene3D" id="3.40.50.150">
    <property type="entry name" value="Vaccinia Virus protein VP39"/>
    <property type="match status" value="1"/>
</dbReference>
<dbReference type="Pfam" id="PF13847">
    <property type="entry name" value="Methyltransf_31"/>
    <property type="match status" value="1"/>
</dbReference>
<gene>
    <name evidence="3" type="ORF">WG219_13545</name>
</gene>
<dbReference type="InterPro" id="IPR029063">
    <property type="entry name" value="SAM-dependent_MTases_sf"/>
</dbReference>
<keyword evidence="4" id="KW-1185">Reference proteome</keyword>
<feature type="domain" description="Methyltransferase" evidence="2">
    <location>
        <begin position="42"/>
        <end position="182"/>
    </location>
</feature>